<evidence type="ECO:0000313" key="2">
    <source>
        <dbReference type="EMBL" id="PBL02557.1"/>
    </source>
</evidence>
<organism evidence="2 3">
    <name type="scientific">Armillaria gallica</name>
    <name type="common">Bulbous honey fungus</name>
    <name type="synonym">Armillaria bulbosa</name>
    <dbReference type="NCBI Taxonomy" id="47427"/>
    <lineage>
        <taxon>Eukaryota</taxon>
        <taxon>Fungi</taxon>
        <taxon>Dikarya</taxon>
        <taxon>Basidiomycota</taxon>
        <taxon>Agaricomycotina</taxon>
        <taxon>Agaricomycetes</taxon>
        <taxon>Agaricomycetidae</taxon>
        <taxon>Agaricales</taxon>
        <taxon>Marasmiineae</taxon>
        <taxon>Physalacriaceae</taxon>
        <taxon>Armillaria</taxon>
    </lineage>
</organism>
<dbReference type="PANTHER" id="PTHR23389">
    <property type="entry name" value="CHROMOSOME TRANSMISSION FIDELITY FACTOR 18"/>
    <property type="match status" value="1"/>
</dbReference>
<dbReference type="OrthoDB" id="9996895at2759"/>
<feature type="compositionally biased region" description="Low complexity" evidence="1">
    <location>
        <begin position="291"/>
        <end position="308"/>
    </location>
</feature>
<evidence type="ECO:0000256" key="1">
    <source>
        <dbReference type="SAM" id="MobiDB-lite"/>
    </source>
</evidence>
<reference evidence="3" key="1">
    <citation type="journal article" date="2017" name="Nat. Ecol. Evol.">
        <title>Genome expansion and lineage-specific genetic innovations in the forest pathogenic fungi Armillaria.</title>
        <authorList>
            <person name="Sipos G."/>
            <person name="Prasanna A.N."/>
            <person name="Walter M.C."/>
            <person name="O'Connor E."/>
            <person name="Balint B."/>
            <person name="Krizsan K."/>
            <person name="Kiss B."/>
            <person name="Hess J."/>
            <person name="Varga T."/>
            <person name="Slot J."/>
            <person name="Riley R."/>
            <person name="Boka B."/>
            <person name="Rigling D."/>
            <person name="Barry K."/>
            <person name="Lee J."/>
            <person name="Mihaltcheva S."/>
            <person name="LaButti K."/>
            <person name="Lipzen A."/>
            <person name="Waldron R."/>
            <person name="Moloney N.M."/>
            <person name="Sperisen C."/>
            <person name="Kredics L."/>
            <person name="Vagvoelgyi C."/>
            <person name="Patrignani A."/>
            <person name="Fitzpatrick D."/>
            <person name="Nagy I."/>
            <person name="Doyle S."/>
            <person name="Anderson J.B."/>
            <person name="Grigoriev I.V."/>
            <person name="Gueldener U."/>
            <person name="Muensterkoetter M."/>
            <person name="Nagy L.G."/>
        </authorList>
    </citation>
    <scope>NUCLEOTIDE SEQUENCE [LARGE SCALE GENOMIC DNA]</scope>
    <source>
        <strain evidence="3">Ar21-2</strain>
    </source>
</reference>
<dbReference type="GO" id="GO:0003677">
    <property type="term" value="F:DNA binding"/>
    <property type="evidence" value="ECO:0007669"/>
    <property type="project" value="TreeGrafter"/>
</dbReference>
<sequence>MALRRKFSSKGATKPNATQKTLFDLFPKKLKGSQNSTAARPNILELGNGEEGADVINDVEQPASEPARLNEAELVPTPPISSSPIPFDIGDTIINLSDTDVEPAQSFLPSSSQSTARPLKLKLSFGGGSQQDPIVVESSSPVKPQPIQPYSIFAPRPKRAATPASPRKVDTKLLDAPYPSKDTQHVRGPQTTYYATPSQTAQSLFQAQSVNKSQDMISLDRVSYLAELPESHGDHPAISRLSSNSTVATQSQKLWTDQYRPTCADEVLGNEQNARYLRDWLRALQLELKDPPASTQSSQSSPPQTKSATTKRPHVTRRVSKRRARKKQRIDSDEEDNWIVYSEDDYFNPASEDEQVNGLTRLKRKSRFEDEYVPPSSPPPASTQPLFMDLTNTIILEGPTGSGKSAAVYACAAEMGWEVFEVYPGIGKRNASNLDNLVGEVGKNHLVRKARREEDRDGHAHAKEKLAAMLCGRKSAPEHMWTEPTDAGPSNRLVNQSLVLLEEVDILFKEDTNFWPAVTNFIKDCRRPVICTCNDITLLPLDDLPLQQILHFRPCESSLATSYLQSMCAAEGYLVDRKKIAQVYERSPDHHDVIPDLRQSIHTLQLWCPGNGAESNWPLHHQPFTHEEFTSSSQVFLSLGEPLSPNGFVARHAESLSFSDSHLRRHDEDMPEAIAFSQVQASGDDEVGHTILFNTRDSITRQDSYGDGDQDRLIMSTAIRLSRGGIFGSMRSTNLSAHAGYRDVIKMLGRNVMGAQALRGTAFDVDYLPWIRQIVLADDEEEKNANKVEIRVGRRTRNSQGQRYVRAIEISEDERDALEQTALGGPDG</sequence>
<dbReference type="AlphaFoldDB" id="A0A2H3EVA8"/>
<dbReference type="GO" id="GO:0016787">
    <property type="term" value="F:hydrolase activity"/>
    <property type="evidence" value="ECO:0007669"/>
    <property type="project" value="UniProtKB-KW"/>
</dbReference>
<dbReference type="GO" id="GO:0005634">
    <property type="term" value="C:nucleus"/>
    <property type="evidence" value="ECO:0007669"/>
    <property type="project" value="TreeGrafter"/>
</dbReference>
<keyword evidence="2" id="KW-0378">Hydrolase</keyword>
<dbReference type="SUPFAM" id="SSF52540">
    <property type="entry name" value="P-loop containing nucleoside triphosphate hydrolases"/>
    <property type="match status" value="1"/>
</dbReference>
<dbReference type="OMA" id="LWNDKWR"/>
<accession>A0A2H3EVA8</accession>
<dbReference type="STRING" id="47427.A0A2H3EVA8"/>
<dbReference type="EMBL" id="KZ293645">
    <property type="protein sequence ID" value="PBL02557.1"/>
    <property type="molecule type" value="Genomic_DNA"/>
</dbReference>
<keyword evidence="3" id="KW-1185">Reference proteome</keyword>
<feature type="region of interest" description="Disordered" evidence="1">
    <location>
        <begin position="290"/>
        <end position="332"/>
    </location>
</feature>
<evidence type="ECO:0000313" key="3">
    <source>
        <dbReference type="Proteomes" id="UP000217790"/>
    </source>
</evidence>
<dbReference type="PANTHER" id="PTHR23389:SF21">
    <property type="entry name" value="ATPASE FAMILY AAA DOMAIN-CONTAINING PROTEIN 5"/>
    <property type="match status" value="1"/>
</dbReference>
<dbReference type="Gene3D" id="3.40.50.300">
    <property type="entry name" value="P-loop containing nucleotide triphosphate hydrolases"/>
    <property type="match status" value="1"/>
</dbReference>
<feature type="compositionally biased region" description="Basic residues" evidence="1">
    <location>
        <begin position="309"/>
        <end position="328"/>
    </location>
</feature>
<protein>
    <submittedName>
        <fullName evidence="2">P-loop containing nucleoside triphosphate hydrolase protein</fullName>
    </submittedName>
</protein>
<name>A0A2H3EVA8_ARMGA</name>
<dbReference type="Proteomes" id="UP000217790">
    <property type="component" value="Unassembled WGS sequence"/>
</dbReference>
<gene>
    <name evidence="2" type="ORF">ARMGADRAFT_1072013</name>
</gene>
<feature type="region of interest" description="Disordered" evidence="1">
    <location>
        <begin position="1"/>
        <end position="20"/>
    </location>
</feature>
<dbReference type="InterPro" id="IPR027417">
    <property type="entry name" value="P-loop_NTPase"/>
</dbReference>
<feature type="region of interest" description="Disordered" evidence="1">
    <location>
        <begin position="157"/>
        <end position="188"/>
    </location>
</feature>
<dbReference type="InParanoid" id="A0A2H3EVA8"/>
<proteinExistence type="predicted"/>